<dbReference type="GO" id="GO:0046872">
    <property type="term" value="F:metal ion binding"/>
    <property type="evidence" value="ECO:0007669"/>
    <property type="project" value="UniProtKB-KW"/>
</dbReference>
<evidence type="ECO:0000256" key="4">
    <source>
        <dbReference type="ARBA" id="ARBA00022737"/>
    </source>
</evidence>
<keyword evidence="3" id="KW-0479">Metal-binding</keyword>
<evidence type="ECO:0000256" key="3">
    <source>
        <dbReference type="ARBA" id="ARBA00022723"/>
    </source>
</evidence>
<name>A0A6J4L832_9BACT</name>
<feature type="transmembrane region" description="Helical" evidence="10">
    <location>
        <begin position="20"/>
        <end position="45"/>
    </location>
</feature>
<dbReference type="Gene3D" id="1.25.40.10">
    <property type="entry name" value="Tetratricopeptide repeat domain"/>
    <property type="match status" value="1"/>
</dbReference>
<keyword evidence="4" id="KW-0677">Repeat</keyword>
<dbReference type="GO" id="GO:0030968">
    <property type="term" value="P:endoplasmic reticulum unfolded protein response"/>
    <property type="evidence" value="ECO:0007669"/>
    <property type="project" value="TreeGrafter"/>
</dbReference>
<keyword evidence="8" id="KW-0482">Metalloprotease</keyword>
<proteinExistence type="predicted"/>
<evidence type="ECO:0000256" key="6">
    <source>
        <dbReference type="ARBA" id="ARBA00022803"/>
    </source>
</evidence>
<sequence length="901" mass="99693">MLPDRHAVTSSLHLRRALLFAALGYVYVAGVLALLVGVIIVSARFGLGSAAGYLLGGIVAYGVIAMIVGFAPPAGRQVARDECPELFRAIDRARAELRAPPVDGVFLTHELNAAVMERPRFGIVGWNQRYLLVGLPLIHALPEDELRAILAHEFAHLSRQHVRSVRMLARAAGSWEVLVTGFSASWASFLFVPFFRWYTPRLEALTQQTSRAHEFESDRLAARVAGAPVAARALLRLVMRTERLDREVWPSVFRASREAELPRADDFARALEALHEPLGPGEVERGVRAALRDRTLDSHSHPSMADRLAALGVDPAEVERALASTSTGTGAAALLGPEAPALAAEVGEAWAEAAEPLWRRCHLDARVWMEAARSAEISPDAEWAHARWAAHCEPPEAAIPLLRRVPDRTEARVLLGTLLLRGEDSAAHEEAVRILEAESRSETPFAQAANEALEQFYARVGWPRDLRRCRERRTDLRMAALRALLERGTVSAGDTLRPYALPHVTREALVSTLREFPEVRSAWLVQKRLPGVEESFSVALALDVGVPWYRNSSGSAAWELCSRVYAAVQLPEPLDVVLPVDRRSRVCWRLGGIPGAEVYRRGGHPALPAGGSGWSSASPWQRLPVSGGTLLVVAALVMGGLAISSLPSCPSTPEEWAAELPALREAARERPGDPGAARDLAWGLVETKRWDEARPALEEAVRLNWDDAYLRNSLGWLLNQRGEYEKSIPYLRDAVKIDSLHPDAHHNLGWALLKLERYHEAETAYRRALRVTPERAGAHAELGHVLLHLNRLDDSEKELAEAVRLDPSDAWTHRVLARVRKARGDLPGAVASYRQALRLEPRDAGVWAEIGHLEHLLGNFRESAAAFENARSIDPMYFQDHEYRRAIWEASKAGRMYEPEN</sequence>
<keyword evidence="10" id="KW-0472">Membrane</keyword>
<feature type="repeat" description="TPR" evidence="9">
    <location>
        <begin position="776"/>
        <end position="809"/>
    </location>
</feature>
<gene>
    <name evidence="12" type="ORF">AVDCRST_MAG68-2051</name>
</gene>
<evidence type="ECO:0000256" key="9">
    <source>
        <dbReference type="PROSITE-ProRule" id="PRU00339"/>
    </source>
</evidence>
<feature type="transmembrane region" description="Helical" evidence="10">
    <location>
        <begin position="51"/>
        <end position="71"/>
    </location>
</feature>
<protein>
    <recommendedName>
        <fullName evidence="11">Peptidase M48 domain-containing protein</fullName>
    </recommendedName>
</protein>
<dbReference type="CDD" id="cd07328">
    <property type="entry name" value="M48_Ste24p_like"/>
    <property type="match status" value="1"/>
</dbReference>
<dbReference type="PROSITE" id="PS50293">
    <property type="entry name" value="TPR_REGION"/>
    <property type="match status" value="1"/>
</dbReference>
<evidence type="ECO:0000259" key="11">
    <source>
        <dbReference type="Pfam" id="PF01435"/>
    </source>
</evidence>
<evidence type="ECO:0000256" key="10">
    <source>
        <dbReference type="SAM" id="Phobius"/>
    </source>
</evidence>
<feature type="repeat" description="TPR" evidence="9">
    <location>
        <begin position="742"/>
        <end position="775"/>
    </location>
</feature>
<dbReference type="Gene3D" id="3.30.2010.10">
    <property type="entry name" value="Metalloproteases ('zincins'), catalytic domain"/>
    <property type="match status" value="1"/>
</dbReference>
<feature type="repeat" description="TPR" evidence="9">
    <location>
        <begin position="844"/>
        <end position="877"/>
    </location>
</feature>
<dbReference type="EMBL" id="CADCTW010000101">
    <property type="protein sequence ID" value="CAA9325169.1"/>
    <property type="molecule type" value="Genomic_DNA"/>
</dbReference>
<evidence type="ECO:0000256" key="5">
    <source>
        <dbReference type="ARBA" id="ARBA00022801"/>
    </source>
</evidence>
<keyword evidence="10" id="KW-1133">Transmembrane helix</keyword>
<comment type="cofactor">
    <cofactor evidence="1">
        <name>Zn(2+)</name>
        <dbReference type="ChEBI" id="CHEBI:29105"/>
    </cofactor>
</comment>
<dbReference type="GO" id="GO:0035269">
    <property type="term" value="P:protein O-linked glycosylation via mannose"/>
    <property type="evidence" value="ECO:0007669"/>
    <property type="project" value="TreeGrafter"/>
</dbReference>
<reference evidence="12" key="1">
    <citation type="submission" date="2020-02" db="EMBL/GenBank/DDBJ databases">
        <authorList>
            <person name="Meier V. D."/>
        </authorList>
    </citation>
    <scope>NUCLEOTIDE SEQUENCE</scope>
    <source>
        <strain evidence="12">AVDCRST_MAG68</strain>
    </source>
</reference>
<accession>A0A6J4L832</accession>
<keyword evidence="6 9" id="KW-0802">TPR repeat</keyword>
<feature type="domain" description="Peptidase M48" evidence="11">
    <location>
        <begin position="130"/>
        <end position="311"/>
    </location>
</feature>
<keyword evidence="2" id="KW-0645">Protease</keyword>
<evidence type="ECO:0000256" key="7">
    <source>
        <dbReference type="ARBA" id="ARBA00022833"/>
    </source>
</evidence>
<evidence type="ECO:0000256" key="2">
    <source>
        <dbReference type="ARBA" id="ARBA00022670"/>
    </source>
</evidence>
<dbReference type="PANTHER" id="PTHR44227:SF3">
    <property type="entry name" value="PROTEIN O-MANNOSYL-TRANSFERASE TMTC4"/>
    <property type="match status" value="1"/>
</dbReference>
<dbReference type="Pfam" id="PF13432">
    <property type="entry name" value="TPR_16"/>
    <property type="match status" value="3"/>
</dbReference>
<dbReference type="GO" id="GO:0000030">
    <property type="term" value="F:mannosyltransferase activity"/>
    <property type="evidence" value="ECO:0007669"/>
    <property type="project" value="TreeGrafter"/>
</dbReference>
<organism evidence="12">
    <name type="scientific">uncultured Gemmatimonadota bacterium</name>
    <dbReference type="NCBI Taxonomy" id="203437"/>
    <lineage>
        <taxon>Bacteria</taxon>
        <taxon>Pseudomonadati</taxon>
        <taxon>Gemmatimonadota</taxon>
        <taxon>environmental samples</taxon>
    </lineage>
</organism>
<dbReference type="Pfam" id="PF01435">
    <property type="entry name" value="Peptidase_M48"/>
    <property type="match status" value="1"/>
</dbReference>
<evidence type="ECO:0000256" key="1">
    <source>
        <dbReference type="ARBA" id="ARBA00001947"/>
    </source>
</evidence>
<feature type="transmembrane region" description="Helical" evidence="10">
    <location>
        <begin position="173"/>
        <end position="195"/>
    </location>
</feature>
<keyword evidence="7" id="KW-0862">Zinc</keyword>
<dbReference type="InterPro" id="IPR019734">
    <property type="entry name" value="TPR_rpt"/>
</dbReference>
<keyword evidence="5" id="KW-0378">Hydrolase</keyword>
<evidence type="ECO:0000313" key="12">
    <source>
        <dbReference type="EMBL" id="CAA9325169.1"/>
    </source>
</evidence>
<dbReference type="SUPFAM" id="SSF48452">
    <property type="entry name" value="TPR-like"/>
    <property type="match status" value="1"/>
</dbReference>
<dbReference type="InterPro" id="IPR052346">
    <property type="entry name" value="O-mannosyl-transferase_TMTC"/>
</dbReference>
<dbReference type="SMART" id="SM00028">
    <property type="entry name" value="TPR"/>
    <property type="match status" value="6"/>
</dbReference>
<dbReference type="InterPro" id="IPR011990">
    <property type="entry name" value="TPR-like_helical_dom_sf"/>
</dbReference>
<dbReference type="PANTHER" id="PTHR44227">
    <property type="match status" value="1"/>
</dbReference>
<dbReference type="InterPro" id="IPR001915">
    <property type="entry name" value="Peptidase_M48"/>
</dbReference>
<dbReference type="GO" id="GO:0006508">
    <property type="term" value="P:proteolysis"/>
    <property type="evidence" value="ECO:0007669"/>
    <property type="project" value="UniProtKB-KW"/>
</dbReference>
<feature type="repeat" description="TPR" evidence="9">
    <location>
        <begin position="810"/>
        <end position="843"/>
    </location>
</feature>
<dbReference type="PROSITE" id="PS50005">
    <property type="entry name" value="TPR"/>
    <property type="match status" value="4"/>
</dbReference>
<keyword evidence="10" id="KW-0812">Transmembrane</keyword>
<dbReference type="AlphaFoldDB" id="A0A6J4L832"/>
<dbReference type="GO" id="GO:0004222">
    <property type="term" value="F:metalloendopeptidase activity"/>
    <property type="evidence" value="ECO:0007669"/>
    <property type="project" value="InterPro"/>
</dbReference>
<evidence type="ECO:0000256" key="8">
    <source>
        <dbReference type="ARBA" id="ARBA00023049"/>
    </source>
</evidence>